<gene>
    <name evidence="7 8" type="primary">LOC116288707</name>
</gene>
<dbReference type="Proteomes" id="UP000515163">
    <property type="component" value="Unplaced"/>
</dbReference>
<feature type="chain" id="PRO_5044653018" evidence="4">
    <location>
        <begin position="20"/>
        <end position="446"/>
    </location>
</feature>
<dbReference type="PANTHER" id="PTHR15382">
    <property type="entry name" value="CTG4A-RELATED"/>
    <property type="match status" value="1"/>
</dbReference>
<evidence type="ECO:0000256" key="1">
    <source>
        <dbReference type="ARBA" id="ARBA00007285"/>
    </source>
</evidence>
<dbReference type="PANTHER" id="PTHR15382:SF8">
    <property type="entry name" value="CANOPY B"/>
    <property type="match status" value="1"/>
</dbReference>
<feature type="region of interest" description="Disordered" evidence="3">
    <location>
        <begin position="188"/>
        <end position="310"/>
    </location>
</feature>
<feature type="compositionally biased region" description="Basic residues" evidence="3">
    <location>
        <begin position="239"/>
        <end position="251"/>
    </location>
</feature>
<evidence type="ECO:0000259" key="5">
    <source>
        <dbReference type="Pfam" id="PF11938"/>
    </source>
</evidence>
<keyword evidence="6" id="KW-1185">Reference proteome</keyword>
<feature type="compositionally biased region" description="Basic and acidic residues" evidence="3">
    <location>
        <begin position="193"/>
        <end position="238"/>
    </location>
</feature>
<feature type="domain" description="DUF3456" evidence="5">
    <location>
        <begin position="31"/>
        <end position="185"/>
    </location>
</feature>
<evidence type="ECO:0000256" key="3">
    <source>
        <dbReference type="SAM" id="MobiDB-lite"/>
    </source>
</evidence>
<dbReference type="AlphaFoldDB" id="A0A6P8H821"/>
<dbReference type="RefSeq" id="XP_031551394.1">
    <property type="nucleotide sequence ID" value="XM_031695534.1"/>
</dbReference>
<sequence length="446" mass="53751">MRGVYFLALVFSIMSKIDAYFDEKEEKLPTKCHVCKHMTRELSEELGRSGKTGEVLYMGQVFQKEPKKVPYKQSELRLVEALENACSNVLDYKVHKDKPLSLRYEKVESMTFRTLKGLKKRGVKVDLGFPDQMWDSPDAEVTRLKNKCEQMVEMYEEEISTWYWNLPDTNLTDWLCVERVLDEGEDDCLNETMPHKDEKNETQIEEKDEKTENKMKQEEKRESGDETKEEVKKKSEKKEKKKKVRKEKKKPKTSEPERNKEVRDEENNDDKIQRLIREQAEEQARGRYRHRRYRRDNRQGSGNMDETKRKRLRDRLLAIRDPERLRREIRKIRAKELTEDEFIPPEPWEDRIDHPIPEEVRRDMRKRRYERLENVEDFRREIEMRVLDLEEGTSRFHGNFAVSDTLNFYLEEARKIQDKKELKKRLEDLNALTAILAQGRERRDEL</sequence>
<evidence type="ECO:0000256" key="4">
    <source>
        <dbReference type="SAM" id="SignalP"/>
    </source>
</evidence>
<feature type="signal peptide" evidence="4">
    <location>
        <begin position="1"/>
        <end position="19"/>
    </location>
</feature>
<dbReference type="RefSeq" id="XP_031551393.1">
    <property type="nucleotide sequence ID" value="XM_031695533.1"/>
</dbReference>
<reference evidence="7 8" key="1">
    <citation type="submission" date="2025-04" db="UniProtKB">
        <authorList>
            <consortium name="RefSeq"/>
        </authorList>
    </citation>
    <scope>IDENTIFICATION</scope>
    <source>
        <tissue evidence="7 8">Tentacle</tissue>
    </source>
</reference>
<evidence type="ECO:0000313" key="6">
    <source>
        <dbReference type="Proteomes" id="UP000515163"/>
    </source>
</evidence>
<evidence type="ECO:0000313" key="8">
    <source>
        <dbReference type="RefSeq" id="XP_031551394.1"/>
    </source>
</evidence>
<keyword evidence="2 4" id="KW-0732">Signal</keyword>
<protein>
    <submittedName>
        <fullName evidence="7 8">Protein canopy homolog 3-like</fullName>
    </submittedName>
</protein>
<dbReference type="OrthoDB" id="6020060at2759"/>
<dbReference type="GeneID" id="116288707"/>
<accession>A0A6P8H821</accession>
<name>A0A6P8H821_ACTTE</name>
<evidence type="ECO:0000313" key="7">
    <source>
        <dbReference type="RefSeq" id="XP_031551393.1"/>
    </source>
</evidence>
<feature type="compositionally biased region" description="Basic and acidic residues" evidence="3">
    <location>
        <begin position="252"/>
        <end position="285"/>
    </location>
</feature>
<evidence type="ECO:0000256" key="2">
    <source>
        <dbReference type="ARBA" id="ARBA00022729"/>
    </source>
</evidence>
<proteinExistence type="inferred from homology"/>
<dbReference type="KEGG" id="aten:116288707"/>
<dbReference type="InterPro" id="IPR021852">
    <property type="entry name" value="DUF3456"/>
</dbReference>
<dbReference type="Pfam" id="PF11938">
    <property type="entry name" value="DUF3456"/>
    <property type="match status" value="1"/>
</dbReference>
<organism evidence="6 7">
    <name type="scientific">Actinia tenebrosa</name>
    <name type="common">Australian red waratah sea anemone</name>
    <dbReference type="NCBI Taxonomy" id="6105"/>
    <lineage>
        <taxon>Eukaryota</taxon>
        <taxon>Metazoa</taxon>
        <taxon>Cnidaria</taxon>
        <taxon>Anthozoa</taxon>
        <taxon>Hexacorallia</taxon>
        <taxon>Actiniaria</taxon>
        <taxon>Actiniidae</taxon>
        <taxon>Actinia</taxon>
    </lineage>
</organism>
<comment type="similarity">
    <text evidence="1">Belongs to the canopy family.</text>
</comment>
<feature type="compositionally biased region" description="Basic residues" evidence="3">
    <location>
        <begin position="286"/>
        <end position="295"/>
    </location>
</feature>